<dbReference type="KEGG" id="pnl:PNK_0166"/>
<name>A0A0U5CMI6_9BACT</name>
<dbReference type="STRING" id="389348.PNK_0166"/>
<dbReference type="AlphaFoldDB" id="A0A0U5CMI6"/>
<proteinExistence type="predicted"/>
<reference evidence="2" key="1">
    <citation type="submission" date="2015-09" db="EMBL/GenBank/DDBJ databases">
        <authorList>
            <person name="Bertelli C."/>
        </authorList>
    </citation>
    <scope>NUCLEOTIDE SEQUENCE [LARGE SCALE GENOMIC DNA]</scope>
    <source>
        <strain evidence="2">KNic</strain>
    </source>
</reference>
<protein>
    <submittedName>
        <fullName evidence="1">Uncharacterized protein</fullName>
    </submittedName>
</protein>
<evidence type="ECO:0000313" key="1">
    <source>
        <dbReference type="EMBL" id="CUI15804.1"/>
    </source>
</evidence>
<gene>
    <name evidence="1" type="ORF">PNK_0166</name>
</gene>
<dbReference type="PATRIC" id="fig|389348.3.peg.191"/>
<dbReference type="Proteomes" id="UP000069902">
    <property type="component" value="Chromosome cPNK"/>
</dbReference>
<organism evidence="1 2">
    <name type="scientific">Candidatus Protochlamydia naegleriophila</name>
    <dbReference type="NCBI Taxonomy" id="389348"/>
    <lineage>
        <taxon>Bacteria</taxon>
        <taxon>Pseudomonadati</taxon>
        <taxon>Chlamydiota</taxon>
        <taxon>Chlamydiia</taxon>
        <taxon>Parachlamydiales</taxon>
        <taxon>Parachlamydiaceae</taxon>
        <taxon>Candidatus Protochlamydia</taxon>
    </lineage>
</organism>
<sequence length="145" mass="16751">MTQPEFIFSPGLWLGEGKITFSASHEFIKFYTRWQIVQESSELIRAVQVVEMQGIDEQVINTFMFKDIQPHAFTVSLENSIVGQITGTGLRQENTVAWEFRGQRAFEGFEVYERQENGDYFLHAEYGSPDEFRTIIEGLVWNKGA</sequence>
<evidence type="ECO:0000313" key="2">
    <source>
        <dbReference type="Proteomes" id="UP000069902"/>
    </source>
</evidence>
<dbReference type="EMBL" id="LN879502">
    <property type="protein sequence ID" value="CUI15804.1"/>
    <property type="molecule type" value="Genomic_DNA"/>
</dbReference>
<accession>A0A0U5CMI6</accession>
<dbReference type="InParanoid" id="A0A0U5CMI6"/>
<dbReference type="RefSeq" id="WP_059059700.1">
    <property type="nucleotide sequence ID" value="NZ_LN879502.1"/>
</dbReference>
<keyword evidence="2" id="KW-1185">Reference proteome</keyword>